<accession>A0A8S0Q4P8</accession>
<dbReference type="InterPro" id="IPR014710">
    <property type="entry name" value="RmlC-like_jellyroll"/>
</dbReference>
<feature type="non-terminal residue" evidence="1">
    <location>
        <position position="1"/>
    </location>
</feature>
<reference evidence="1 2" key="1">
    <citation type="submission" date="2019-12" db="EMBL/GenBank/DDBJ databases">
        <authorList>
            <person name="Alioto T."/>
            <person name="Alioto T."/>
            <person name="Gomez Garrido J."/>
        </authorList>
    </citation>
    <scope>NUCLEOTIDE SEQUENCE [LARGE SCALE GENOMIC DNA]</scope>
</reference>
<dbReference type="AlphaFoldDB" id="A0A8S0Q4P8"/>
<name>A0A8S0Q4P8_OLEEU</name>
<keyword evidence="2" id="KW-1185">Reference proteome</keyword>
<organism evidence="1 2">
    <name type="scientific">Olea europaea subsp. europaea</name>
    <dbReference type="NCBI Taxonomy" id="158383"/>
    <lineage>
        <taxon>Eukaryota</taxon>
        <taxon>Viridiplantae</taxon>
        <taxon>Streptophyta</taxon>
        <taxon>Embryophyta</taxon>
        <taxon>Tracheophyta</taxon>
        <taxon>Spermatophyta</taxon>
        <taxon>Magnoliopsida</taxon>
        <taxon>eudicotyledons</taxon>
        <taxon>Gunneridae</taxon>
        <taxon>Pentapetalae</taxon>
        <taxon>asterids</taxon>
        <taxon>lamiids</taxon>
        <taxon>Lamiales</taxon>
        <taxon>Oleaceae</taxon>
        <taxon>Oleeae</taxon>
        <taxon>Olea</taxon>
    </lineage>
</organism>
<proteinExistence type="predicted"/>
<dbReference type="Proteomes" id="UP000594638">
    <property type="component" value="Unassembled WGS sequence"/>
</dbReference>
<dbReference type="OrthoDB" id="851486at2759"/>
<dbReference type="Gene3D" id="2.60.120.10">
    <property type="entry name" value="Jelly Rolls"/>
    <property type="match status" value="1"/>
</dbReference>
<sequence>LQSQHERLRILLNFAERSKLLMGIDNYRVAILEAHPQTFTVLNRMLKLSSMLPK</sequence>
<dbReference type="EMBL" id="CACTIH010000606">
    <property type="protein sequence ID" value="CAA2961743.1"/>
    <property type="molecule type" value="Genomic_DNA"/>
</dbReference>
<feature type="non-terminal residue" evidence="1">
    <location>
        <position position="54"/>
    </location>
</feature>
<evidence type="ECO:0000313" key="2">
    <source>
        <dbReference type="Proteomes" id="UP000594638"/>
    </source>
</evidence>
<gene>
    <name evidence="1" type="ORF">OLEA9_A049669</name>
</gene>
<protein>
    <submittedName>
        <fullName evidence="1">Vicilin-like antimicrobial peptides 2-2</fullName>
    </submittedName>
</protein>
<comment type="caution">
    <text evidence="1">The sequence shown here is derived from an EMBL/GenBank/DDBJ whole genome shotgun (WGS) entry which is preliminary data.</text>
</comment>
<evidence type="ECO:0000313" key="1">
    <source>
        <dbReference type="EMBL" id="CAA2961743.1"/>
    </source>
</evidence>